<keyword evidence="6" id="KW-0411">Iron-sulfur</keyword>
<proteinExistence type="predicted"/>
<evidence type="ECO:0000313" key="9">
    <source>
        <dbReference type="Proteomes" id="UP000428260"/>
    </source>
</evidence>
<evidence type="ECO:0000256" key="6">
    <source>
        <dbReference type="ARBA" id="ARBA00023014"/>
    </source>
</evidence>
<evidence type="ECO:0000256" key="2">
    <source>
        <dbReference type="ARBA" id="ARBA00022485"/>
    </source>
</evidence>
<evidence type="ECO:0000256" key="4">
    <source>
        <dbReference type="ARBA" id="ARBA00022723"/>
    </source>
</evidence>
<dbReference type="EMBL" id="CP046401">
    <property type="protein sequence ID" value="QGY47636.1"/>
    <property type="molecule type" value="Genomic_DNA"/>
</dbReference>
<dbReference type="RefSeq" id="WP_158871707.1">
    <property type="nucleotide sequence ID" value="NZ_CP046401.1"/>
</dbReference>
<dbReference type="InterPro" id="IPR006638">
    <property type="entry name" value="Elp3/MiaA/NifB-like_rSAM"/>
</dbReference>
<keyword evidence="9" id="KW-1185">Reference proteome</keyword>
<feature type="domain" description="Radical SAM core" evidence="7">
    <location>
        <begin position="8"/>
        <end position="236"/>
    </location>
</feature>
<evidence type="ECO:0000256" key="3">
    <source>
        <dbReference type="ARBA" id="ARBA00022691"/>
    </source>
</evidence>
<dbReference type="CDD" id="cd01335">
    <property type="entry name" value="Radical_SAM"/>
    <property type="match status" value="1"/>
</dbReference>
<organism evidence="8 9">
    <name type="scientific">Maribellus comscasis</name>
    <dbReference type="NCBI Taxonomy" id="2681766"/>
    <lineage>
        <taxon>Bacteria</taxon>
        <taxon>Pseudomonadati</taxon>
        <taxon>Bacteroidota</taxon>
        <taxon>Bacteroidia</taxon>
        <taxon>Marinilabiliales</taxon>
        <taxon>Prolixibacteraceae</taxon>
        <taxon>Maribellus</taxon>
    </lineage>
</organism>
<evidence type="ECO:0000256" key="1">
    <source>
        <dbReference type="ARBA" id="ARBA00001966"/>
    </source>
</evidence>
<evidence type="ECO:0000313" key="8">
    <source>
        <dbReference type="EMBL" id="QGY47636.1"/>
    </source>
</evidence>
<dbReference type="Gene3D" id="3.20.20.70">
    <property type="entry name" value="Aldolase class I"/>
    <property type="match status" value="1"/>
</dbReference>
<dbReference type="Proteomes" id="UP000428260">
    <property type="component" value="Chromosome"/>
</dbReference>
<dbReference type="InterPro" id="IPR013785">
    <property type="entry name" value="Aldolase_TIM"/>
</dbReference>
<protein>
    <submittedName>
        <fullName evidence="8">Radical SAM protein</fullName>
    </submittedName>
</protein>
<dbReference type="GO" id="GO:0003824">
    <property type="term" value="F:catalytic activity"/>
    <property type="evidence" value="ECO:0007669"/>
    <property type="project" value="InterPro"/>
</dbReference>
<comment type="cofactor">
    <cofactor evidence="1">
        <name>[4Fe-4S] cluster</name>
        <dbReference type="ChEBI" id="CHEBI:49883"/>
    </cofactor>
</comment>
<dbReference type="GO" id="GO:0051539">
    <property type="term" value="F:4 iron, 4 sulfur cluster binding"/>
    <property type="evidence" value="ECO:0007669"/>
    <property type="project" value="UniProtKB-KW"/>
</dbReference>
<keyword evidence="4" id="KW-0479">Metal-binding</keyword>
<dbReference type="GO" id="GO:0046872">
    <property type="term" value="F:metal ion binding"/>
    <property type="evidence" value="ECO:0007669"/>
    <property type="project" value="UniProtKB-KW"/>
</dbReference>
<dbReference type="Pfam" id="PF04055">
    <property type="entry name" value="Radical_SAM"/>
    <property type="match status" value="1"/>
</dbReference>
<keyword evidence="3" id="KW-0949">S-adenosyl-L-methionine</keyword>
<dbReference type="InterPro" id="IPR007197">
    <property type="entry name" value="rSAM"/>
</dbReference>
<evidence type="ECO:0000259" key="7">
    <source>
        <dbReference type="PROSITE" id="PS51918"/>
    </source>
</evidence>
<keyword evidence="5" id="KW-0408">Iron</keyword>
<name>A0A6I6JWX4_9BACT</name>
<dbReference type="SMART" id="SM00729">
    <property type="entry name" value="Elp3"/>
    <property type="match status" value="1"/>
</dbReference>
<gene>
    <name evidence="8" type="ORF">GM418_29400</name>
</gene>
<dbReference type="AlphaFoldDB" id="A0A6I6JWX4"/>
<dbReference type="SFLD" id="SFLDS00029">
    <property type="entry name" value="Radical_SAM"/>
    <property type="match status" value="1"/>
</dbReference>
<reference evidence="8 9" key="1">
    <citation type="submission" date="2019-11" db="EMBL/GenBank/DDBJ databases">
        <authorList>
            <person name="Zheng R.K."/>
            <person name="Sun C.M."/>
        </authorList>
    </citation>
    <scope>NUCLEOTIDE SEQUENCE [LARGE SCALE GENOMIC DNA]</scope>
    <source>
        <strain evidence="8 9">WC007</strain>
    </source>
</reference>
<dbReference type="KEGG" id="mcos:GM418_29400"/>
<dbReference type="SFLD" id="SFLDG01083">
    <property type="entry name" value="Uncharacterised_Radical_SAM_Su"/>
    <property type="match status" value="1"/>
</dbReference>
<dbReference type="PANTHER" id="PTHR43787:SF11">
    <property type="entry name" value="UPF0026 PROTEIN SLR1464"/>
    <property type="match status" value="1"/>
</dbReference>
<dbReference type="PROSITE" id="PS51918">
    <property type="entry name" value="RADICAL_SAM"/>
    <property type="match status" value="1"/>
</dbReference>
<dbReference type="SUPFAM" id="SSF102114">
    <property type="entry name" value="Radical SAM enzymes"/>
    <property type="match status" value="1"/>
</dbReference>
<accession>A0A6I6JWX4</accession>
<dbReference type="InterPro" id="IPR058240">
    <property type="entry name" value="rSAM_sf"/>
</dbReference>
<dbReference type="PANTHER" id="PTHR43787">
    <property type="entry name" value="FEMO COFACTOR BIOSYNTHESIS PROTEIN NIFB-RELATED"/>
    <property type="match status" value="1"/>
</dbReference>
<keyword evidence="2" id="KW-0004">4Fe-4S</keyword>
<evidence type="ECO:0000256" key="5">
    <source>
        <dbReference type="ARBA" id="ARBA00023004"/>
    </source>
</evidence>
<dbReference type="InterPro" id="IPR040084">
    <property type="entry name" value="GTPase_Obg"/>
</dbReference>
<sequence length="312" mass="35640">MIAFGPVTSRRLGLSLGINNIVSRKVCSYSCIYCQIGETQHMSTDQETFYDPENLTKNVEEHLKMLDELHRPDYLTFVSNGEPTLDKNLGEEIRMLKKFEIPIAVITNASLLHHEKVREKLMEADWVSVKVDTIDELTWRKINRPYSNIKLDKILEGITRFASVYKGKLHTETMLINNHNDSSEQVKQTASFISEINPDTAYLSIPTRPPAMNDAKSATEKTITMAWQIFCNAGITTELLTGFEGTDTGITGNAFEDILNITAVHPLREDTMKELLKKENTDMAVVESLEFLKLIKKTKYKGMNYYVRSYHF</sequence>